<dbReference type="NCBIfam" id="TIGR01214">
    <property type="entry name" value="rmlD"/>
    <property type="match status" value="1"/>
</dbReference>
<gene>
    <name evidence="8" type="ORF">TBC1_12152</name>
</gene>
<dbReference type="EMBL" id="DF968183">
    <property type="protein sequence ID" value="GAP44350.1"/>
    <property type="molecule type" value="Genomic_DNA"/>
</dbReference>
<dbReference type="Proteomes" id="UP000053091">
    <property type="component" value="Unassembled WGS sequence"/>
</dbReference>
<dbReference type="RefSeq" id="WP_062043483.1">
    <property type="nucleotide sequence ID" value="NZ_DF968183.1"/>
</dbReference>
<keyword evidence="6" id="KW-0560">Oxidoreductase</keyword>
<evidence type="ECO:0000256" key="6">
    <source>
        <dbReference type="RuleBase" id="RU364082"/>
    </source>
</evidence>
<comment type="function">
    <text evidence="6">Catalyzes the reduction of dTDP-6-deoxy-L-lyxo-4-hexulose to yield dTDP-L-rhamnose.</text>
</comment>
<evidence type="ECO:0000256" key="1">
    <source>
        <dbReference type="ARBA" id="ARBA00004781"/>
    </source>
</evidence>
<dbReference type="Gene3D" id="3.90.25.10">
    <property type="entry name" value="UDP-galactose 4-epimerase, domain 1"/>
    <property type="match status" value="1"/>
</dbReference>
<sequence length="285" mass="31389">MKILVTGSKGQLGNELQLMAANLPEHEFIFTDYQELDITSHDQVNRFVQETRPDRIINCAAYTSVDKAEAEPEAAYRLNADGPGYLAAAAASHGARMIHISSDYVFNGRNYKPYLETDAVEPAGVYAKSKALGENNVMKAAPGSIIIRTSWLYSAHGQNFVKTILRVGKEKGLLKVVADQIGSPTWAHDLANAILNLIDKNADGGIYHFSNEGVCSWYDFARTIIELSGIQCKVVPTDTAGYPLPAPRPYYSVLDKSKYAAITHCAVPWWYESLKKCLALLNEQG</sequence>
<dbReference type="GO" id="GO:0019305">
    <property type="term" value="P:dTDP-rhamnose biosynthetic process"/>
    <property type="evidence" value="ECO:0007669"/>
    <property type="project" value="UniProtKB-UniPathway"/>
</dbReference>
<organism evidence="8">
    <name type="scientific">Lentimicrobium saccharophilum</name>
    <dbReference type="NCBI Taxonomy" id="1678841"/>
    <lineage>
        <taxon>Bacteria</taxon>
        <taxon>Pseudomonadati</taxon>
        <taxon>Bacteroidota</taxon>
        <taxon>Bacteroidia</taxon>
        <taxon>Bacteroidales</taxon>
        <taxon>Lentimicrobiaceae</taxon>
        <taxon>Lentimicrobium</taxon>
    </lineage>
</organism>
<keyword evidence="6" id="KW-0521">NADP</keyword>
<dbReference type="EC" id="1.1.1.133" evidence="3 6"/>
<evidence type="ECO:0000313" key="9">
    <source>
        <dbReference type="Proteomes" id="UP000053091"/>
    </source>
</evidence>
<dbReference type="PANTHER" id="PTHR10491">
    <property type="entry name" value="DTDP-4-DEHYDRORHAMNOSE REDUCTASE"/>
    <property type="match status" value="1"/>
</dbReference>
<evidence type="ECO:0000256" key="5">
    <source>
        <dbReference type="ARBA" id="ARBA00048200"/>
    </source>
</evidence>
<dbReference type="InterPro" id="IPR036291">
    <property type="entry name" value="NAD(P)-bd_dom_sf"/>
</dbReference>
<evidence type="ECO:0000256" key="3">
    <source>
        <dbReference type="ARBA" id="ARBA00012929"/>
    </source>
</evidence>
<protein>
    <recommendedName>
        <fullName evidence="4 6">dTDP-4-dehydrorhamnose reductase</fullName>
        <ecNumber evidence="3 6">1.1.1.133</ecNumber>
    </recommendedName>
</protein>
<dbReference type="InterPro" id="IPR029903">
    <property type="entry name" value="RmlD-like-bd"/>
</dbReference>
<comment type="similarity">
    <text evidence="2 6">Belongs to the dTDP-4-dehydrorhamnose reductase family.</text>
</comment>
<comment type="catalytic activity">
    <reaction evidence="5">
        <text>dTDP-beta-L-rhamnose + NADP(+) = dTDP-4-dehydro-beta-L-rhamnose + NADPH + H(+)</text>
        <dbReference type="Rhea" id="RHEA:21796"/>
        <dbReference type="ChEBI" id="CHEBI:15378"/>
        <dbReference type="ChEBI" id="CHEBI:57510"/>
        <dbReference type="ChEBI" id="CHEBI:57783"/>
        <dbReference type="ChEBI" id="CHEBI:58349"/>
        <dbReference type="ChEBI" id="CHEBI:62830"/>
        <dbReference type="EC" id="1.1.1.133"/>
    </reaction>
</comment>
<dbReference type="PANTHER" id="PTHR10491:SF4">
    <property type="entry name" value="METHIONINE ADENOSYLTRANSFERASE 2 SUBUNIT BETA"/>
    <property type="match status" value="1"/>
</dbReference>
<dbReference type="AlphaFoldDB" id="A0A0S7C2G8"/>
<dbReference type="Gene3D" id="3.40.50.720">
    <property type="entry name" value="NAD(P)-binding Rossmann-like Domain"/>
    <property type="match status" value="1"/>
</dbReference>
<dbReference type="FunFam" id="3.40.50.720:FF:000159">
    <property type="entry name" value="dTDP-4-dehydrorhamnose reductase"/>
    <property type="match status" value="1"/>
</dbReference>
<keyword evidence="9" id="KW-1185">Reference proteome</keyword>
<feature type="domain" description="RmlD-like substrate binding" evidence="7">
    <location>
        <begin position="1"/>
        <end position="280"/>
    </location>
</feature>
<dbReference type="SUPFAM" id="SSF51735">
    <property type="entry name" value="NAD(P)-binding Rossmann-fold domains"/>
    <property type="match status" value="1"/>
</dbReference>
<reference evidence="8" key="1">
    <citation type="journal article" date="2015" name="Genome Announc.">
        <title>Draft Genome Sequence of Bacteroidales Strain TBC1, a Novel Isolate from a Methanogenic Wastewater Treatment System.</title>
        <authorList>
            <person name="Tourlousse D.M."/>
            <person name="Matsuura N."/>
            <person name="Sun L."/>
            <person name="Toyonaga M."/>
            <person name="Kuroda K."/>
            <person name="Ohashi A."/>
            <person name="Cruz R."/>
            <person name="Yamaguchi T."/>
            <person name="Sekiguchi Y."/>
        </authorList>
    </citation>
    <scope>NUCLEOTIDE SEQUENCE [LARGE SCALE GENOMIC DNA]</scope>
    <source>
        <strain evidence="8">TBC1</strain>
    </source>
</reference>
<dbReference type="UniPathway" id="UPA00124"/>
<dbReference type="OrthoDB" id="9803892at2"/>
<dbReference type="STRING" id="1678841.TBC1_12152"/>
<proteinExistence type="inferred from homology"/>
<dbReference type="PATRIC" id="fig|1678841.3.peg.2830"/>
<comment type="pathway">
    <text evidence="1 6">Carbohydrate biosynthesis; dTDP-L-rhamnose biosynthesis.</text>
</comment>
<dbReference type="CDD" id="cd05254">
    <property type="entry name" value="dTDP_HR_like_SDR_e"/>
    <property type="match status" value="1"/>
</dbReference>
<dbReference type="InterPro" id="IPR005913">
    <property type="entry name" value="dTDP_dehydrorham_reduct"/>
</dbReference>
<dbReference type="Pfam" id="PF04321">
    <property type="entry name" value="RmlD_sub_bind"/>
    <property type="match status" value="1"/>
</dbReference>
<evidence type="ECO:0000256" key="2">
    <source>
        <dbReference type="ARBA" id="ARBA00010944"/>
    </source>
</evidence>
<dbReference type="GO" id="GO:0008831">
    <property type="term" value="F:dTDP-4-dehydrorhamnose reductase activity"/>
    <property type="evidence" value="ECO:0007669"/>
    <property type="project" value="UniProtKB-EC"/>
</dbReference>
<evidence type="ECO:0000259" key="7">
    <source>
        <dbReference type="Pfam" id="PF04321"/>
    </source>
</evidence>
<evidence type="ECO:0000256" key="4">
    <source>
        <dbReference type="ARBA" id="ARBA00017099"/>
    </source>
</evidence>
<accession>A0A0S7C2G8</accession>
<dbReference type="GO" id="GO:0005829">
    <property type="term" value="C:cytosol"/>
    <property type="evidence" value="ECO:0007669"/>
    <property type="project" value="TreeGrafter"/>
</dbReference>
<name>A0A0S7C2G8_9BACT</name>
<evidence type="ECO:0000313" key="8">
    <source>
        <dbReference type="EMBL" id="GAP44350.1"/>
    </source>
</evidence>